<dbReference type="EMBL" id="JAHQIW010005742">
    <property type="protein sequence ID" value="KAJ1366983.1"/>
    <property type="molecule type" value="Genomic_DNA"/>
</dbReference>
<dbReference type="AlphaFoldDB" id="A0AAD5WEF6"/>
<comment type="caution">
    <text evidence="2">The sequence shown here is derived from an EMBL/GenBank/DDBJ whole genome shotgun (WGS) entry which is preliminary data.</text>
</comment>
<organism evidence="2 3">
    <name type="scientific">Parelaphostrongylus tenuis</name>
    <name type="common">Meningeal worm</name>
    <dbReference type="NCBI Taxonomy" id="148309"/>
    <lineage>
        <taxon>Eukaryota</taxon>
        <taxon>Metazoa</taxon>
        <taxon>Ecdysozoa</taxon>
        <taxon>Nematoda</taxon>
        <taxon>Chromadorea</taxon>
        <taxon>Rhabditida</taxon>
        <taxon>Rhabditina</taxon>
        <taxon>Rhabditomorpha</taxon>
        <taxon>Strongyloidea</taxon>
        <taxon>Metastrongylidae</taxon>
        <taxon>Parelaphostrongylus</taxon>
    </lineage>
</organism>
<evidence type="ECO:0000313" key="3">
    <source>
        <dbReference type="Proteomes" id="UP001196413"/>
    </source>
</evidence>
<accession>A0AAD5WEF6</accession>
<sequence>MGTPTNIQLYYPYTGRFHLWRETTQMDHVIKRTHERWTKQQLGRFREDSNVSMADHSSDGQKCS</sequence>
<keyword evidence="3" id="KW-1185">Reference proteome</keyword>
<reference evidence="2" key="1">
    <citation type="submission" date="2021-06" db="EMBL/GenBank/DDBJ databases">
        <title>Parelaphostrongylus tenuis whole genome reference sequence.</title>
        <authorList>
            <person name="Garwood T.J."/>
            <person name="Larsen P.A."/>
            <person name="Fountain-Jones N.M."/>
            <person name="Garbe J.R."/>
            <person name="Macchietto M.G."/>
            <person name="Kania S.A."/>
            <person name="Gerhold R.W."/>
            <person name="Richards J.E."/>
            <person name="Wolf T.M."/>
        </authorList>
    </citation>
    <scope>NUCLEOTIDE SEQUENCE</scope>
    <source>
        <strain evidence="2">MNPRO001-30</strain>
        <tissue evidence="2">Meninges</tissue>
    </source>
</reference>
<evidence type="ECO:0000256" key="1">
    <source>
        <dbReference type="SAM" id="MobiDB-lite"/>
    </source>
</evidence>
<dbReference type="Proteomes" id="UP001196413">
    <property type="component" value="Unassembled WGS sequence"/>
</dbReference>
<gene>
    <name evidence="2" type="ORF">KIN20_027810</name>
</gene>
<feature type="region of interest" description="Disordered" evidence="1">
    <location>
        <begin position="41"/>
        <end position="64"/>
    </location>
</feature>
<protein>
    <submittedName>
        <fullName evidence="2">Uncharacterized protein</fullName>
    </submittedName>
</protein>
<name>A0AAD5WEF6_PARTN</name>
<evidence type="ECO:0000313" key="2">
    <source>
        <dbReference type="EMBL" id="KAJ1366983.1"/>
    </source>
</evidence>
<proteinExistence type="predicted"/>